<evidence type="ECO:0000259" key="1">
    <source>
        <dbReference type="PROSITE" id="PS51186"/>
    </source>
</evidence>
<name>F0QBH9_PARA1</name>
<dbReference type="KEGG" id="aaa:Acav_2232"/>
<dbReference type="InterPro" id="IPR000182">
    <property type="entry name" value="GNAT_dom"/>
</dbReference>
<dbReference type="GO" id="GO:0016747">
    <property type="term" value="F:acyltransferase activity, transferring groups other than amino-acyl groups"/>
    <property type="evidence" value="ECO:0007669"/>
    <property type="project" value="InterPro"/>
</dbReference>
<dbReference type="PROSITE" id="PS51186">
    <property type="entry name" value="GNAT"/>
    <property type="match status" value="1"/>
</dbReference>
<dbReference type="Gene3D" id="3.40.630.30">
    <property type="match status" value="1"/>
</dbReference>
<gene>
    <name evidence="2" type="ordered locus">Acav_2232</name>
</gene>
<dbReference type="SUPFAM" id="SSF55729">
    <property type="entry name" value="Acyl-CoA N-acyltransferases (Nat)"/>
    <property type="match status" value="1"/>
</dbReference>
<protein>
    <submittedName>
        <fullName evidence="2">Acetyltransferase</fullName>
    </submittedName>
</protein>
<organism evidence="2 3">
    <name type="scientific">Paracidovorax avenae (strain ATCC 19860 / DSM 7227 / CCUG 15838 / JCM 20985 / LMG 2117 / NCPPB 1011)</name>
    <name type="common">Acidovorax avenae</name>
    <dbReference type="NCBI Taxonomy" id="643561"/>
    <lineage>
        <taxon>Bacteria</taxon>
        <taxon>Pseudomonadati</taxon>
        <taxon>Pseudomonadota</taxon>
        <taxon>Betaproteobacteria</taxon>
        <taxon>Burkholderiales</taxon>
        <taxon>Comamonadaceae</taxon>
        <taxon>Paracidovorax</taxon>
    </lineage>
</organism>
<dbReference type="InterPro" id="IPR051531">
    <property type="entry name" value="N-acetyltransferase"/>
</dbReference>
<keyword evidence="3" id="KW-1185">Reference proteome</keyword>
<dbReference type="PANTHER" id="PTHR43792">
    <property type="entry name" value="GNAT FAMILY, PUTATIVE (AFU_ORTHOLOGUE AFUA_3G00765)-RELATED-RELATED"/>
    <property type="match status" value="1"/>
</dbReference>
<dbReference type="RefSeq" id="WP_013594655.1">
    <property type="nucleotide sequence ID" value="NC_015138.1"/>
</dbReference>
<dbReference type="OrthoDB" id="5295305at2"/>
<dbReference type="GeneID" id="34236064"/>
<keyword evidence="2" id="KW-0808">Transferase</keyword>
<evidence type="ECO:0000313" key="3">
    <source>
        <dbReference type="Proteomes" id="UP000002482"/>
    </source>
</evidence>
<dbReference type="Pfam" id="PF13302">
    <property type="entry name" value="Acetyltransf_3"/>
    <property type="match status" value="1"/>
</dbReference>
<accession>F0QBH9</accession>
<evidence type="ECO:0000313" key="2">
    <source>
        <dbReference type="EMBL" id="ADX46144.1"/>
    </source>
</evidence>
<sequence>MQWSQCEIPSPRLLLKPFSPADADEAFACITPTLTRYMSFDPPPSASAFETIWRRWLDDIAAGRDFVFAIRSRSTQAFIGLCGLHRTFEPEPELGIWVRESEHGHAYGREAVAAVFAWGAKHFAPAAFTYPVAQANTPSRRIAESLGGVPVAHRPGTKYDTVVYRIPAGR</sequence>
<dbReference type="InterPro" id="IPR016181">
    <property type="entry name" value="Acyl_CoA_acyltransferase"/>
</dbReference>
<dbReference type="HOGENOM" id="CLU_013985_15_0_4"/>
<proteinExistence type="predicted"/>
<dbReference type="AlphaFoldDB" id="F0QBH9"/>
<dbReference type="PANTHER" id="PTHR43792:SF1">
    <property type="entry name" value="N-ACETYLTRANSFERASE DOMAIN-CONTAINING PROTEIN"/>
    <property type="match status" value="1"/>
</dbReference>
<reference evidence="2" key="1">
    <citation type="submission" date="2011-02" db="EMBL/GenBank/DDBJ databases">
        <title>Complete sequence of Acidovorax avenae subsp. avenae ATCC 19860.</title>
        <authorList>
            <consortium name="US DOE Joint Genome Institute"/>
            <person name="Lucas S."/>
            <person name="Copeland A."/>
            <person name="Lapidus A."/>
            <person name="Cheng J.-F."/>
            <person name="Goodwin L."/>
            <person name="Pitluck S."/>
            <person name="Chertkov O."/>
            <person name="Held B."/>
            <person name="Detter J.C."/>
            <person name="Han C."/>
            <person name="Tapia R."/>
            <person name="Land M."/>
            <person name="Hauser L."/>
            <person name="Kyrpides N."/>
            <person name="Ivanova N."/>
            <person name="Ovchinnikova G."/>
            <person name="Pagani I."/>
            <person name="Gordon S."/>
            <person name="Woyke T."/>
        </authorList>
    </citation>
    <scope>NUCLEOTIDE SEQUENCE</scope>
    <source>
        <strain evidence="2">ATCC 19860</strain>
    </source>
</reference>
<feature type="domain" description="N-acetyltransferase" evidence="1">
    <location>
        <begin position="13"/>
        <end position="169"/>
    </location>
</feature>
<dbReference type="EMBL" id="CP002521">
    <property type="protein sequence ID" value="ADX46144.1"/>
    <property type="molecule type" value="Genomic_DNA"/>
</dbReference>
<dbReference type="Proteomes" id="UP000002482">
    <property type="component" value="Chromosome"/>
</dbReference>